<dbReference type="InterPro" id="IPR027887">
    <property type="entry name" value="DUF4464"/>
</dbReference>
<reference evidence="7" key="2">
    <citation type="submission" date="2025-09" db="UniProtKB">
        <authorList>
            <consortium name="Ensembl"/>
        </authorList>
    </citation>
    <scope>IDENTIFICATION</scope>
</reference>
<dbReference type="STRING" id="109280.ENSHCOP00000007303"/>
<dbReference type="OrthoDB" id="2136125at2759"/>
<sequence length="233" mass="26330">MESNTSDNLQKAVSSFKDYEEYLDSKVTPMDLFFLTSKESARKLVEHGHKGTVLSRQEFEQRKAASASATRDHRNRTTTLASSGCDIRDNFLKELAQREEANRTGKMTSLIFIRDVNAAGQEVSGYIDYAHRLQMQDFAPYFSGRKKLVPGPRDLCYYNWTNQATASTSSSNYDVVYDRPRALLFRRKTDGGILNVDPRVHPGQGVRRSAVPSGLYEHVVILDHDSARTRTAV</sequence>
<evidence type="ECO:0000256" key="2">
    <source>
        <dbReference type="ARBA" id="ARBA00004123"/>
    </source>
</evidence>
<evidence type="ECO:0000256" key="3">
    <source>
        <dbReference type="ARBA" id="ARBA00004496"/>
    </source>
</evidence>
<dbReference type="CTD" id="255119"/>
<dbReference type="PANTHER" id="PTHR33588">
    <property type="entry name" value="CILIA- AND FLAGELLA-ASSOCIATED PROTEIN 299"/>
    <property type="match status" value="1"/>
</dbReference>
<keyword evidence="6" id="KW-0539">Nucleus</keyword>
<dbReference type="GeneID" id="109526935"/>
<keyword evidence="5" id="KW-0963">Cytoplasm</keyword>
<evidence type="ECO:0000313" key="7">
    <source>
        <dbReference type="Ensembl" id="ENSHCOP00000007303.1"/>
    </source>
</evidence>
<protein>
    <recommendedName>
        <fullName evidence="4">Cilia- and flagella-associated protein 299</fullName>
    </recommendedName>
</protein>
<name>A0A3Q2XR51_HIPCM</name>
<dbReference type="AlphaFoldDB" id="A0A3Q2XR51"/>
<dbReference type="RefSeq" id="XP_019744084.1">
    <property type="nucleotide sequence ID" value="XM_019888525.1"/>
</dbReference>
<reference evidence="7" key="1">
    <citation type="submission" date="2025-08" db="UniProtKB">
        <authorList>
            <consortium name="Ensembl"/>
        </authorList>
    </citation>
    <scope>IDENTIFICATION</scope>
</reference>
<organism evidence="7 8">
    <name type="scientific">Hippocampus comes</name>
    <name type="common">Tiger tail seahorse</name>
    <dbReference type="NCBI Taxonomy" id="109280"/>
    <lineage>
        <taxon>Eukaryota</taxon>
        <taxon>Metazoa</taxon>
        <taxon>Chordata</taxon>
        <taxon>Craniata</taxon>
        <taxon>Vertebrata</taxon>
        <taxon>Euteleostomi</taxon>
        <taxon>Actinopterygii</taxon>
        <taxon>Neopterygii</taxon>
        <taxon>Teleostei</taxon>
        <taxon>Neoteleostei</taxon>
        <taxon>Acanthomorphata</taxon>
        <taxon>Syngnathiaria</taxon>
        <taxon>Syngnathiformes</taxon>
        <taxon>Syngnathoidei</taxon>
        <taxon>Syngnathidae</taxon>
        <taxon>Hippocampus</taxon>
    </lineage>
</organism>
<proteinExistence type="predicted"/>
<evidence type="ECO:0000256" key="1">
    <source>
        <dbReference type="ARBA" id="ARBA00003056"/>
    </source>
</evidence>
<dbReference type="PANTHER" id="PTHR33588:SF1">
    <property type="entry name" value="CILIA- AND FLAGELLA-ASSOCIATED PROTEIN 299"/>
    <property type="match status" value="1"/>
</dbReference>
<dbReference type="OMA" id="FNNYQEY"/>
<dbReference type="KEGG" id="hcq:109526935"/>
<evidence type="ECO:0000256" key="5">
    <source>
        <dbReference type="ARBA" id="ARBA00022490"/>
    </source>
</evidence>
<keyword evidence="8" id="KW-1185">Reference proteome</keyword>
<evidence type="ECO:0000256" key="6">
    <source>
        <dbReference type="ARBA" id="ARBA00023242"/>
    </source>
</evidence>
<evidence type="ECO:0000313" key="8">
    <source>
        <dbReference type="Proteomes" id="UP000264820"/>
    </source>
</evidence>
<dbReference type="Ensembl" id="ENSHCOT00000002221.1">
    <property type="protein sequence ID" value="ENSHCOP00000007303.1"/>
    <property type="gene ID" value="ENSHCOG00000009265.1"/>
</dbReference>
<comment type="function">
    <text evidence="1">May be involved in spermatogenesis.</text>
</comment>
<comment type="subcellular location">
    <subcellularLocation>
        <location evidence="3">Cytoplasm</location>
    </subcellularLocation>
    <subcellularLocation>
        <location evidence="2">Nucleus</location>
    </subcellularLocation>
</comment>
<dbReference type="Proteomes" id="UP000264820">
    <property type="component" value="Unplaced"/>
</dbReference>
<evidence type="ECO:0000256" key="4">
    <source>
        <dbReference type="ARBA" id="ARBA00021436"/>
    </source>
</evidence>
<dbReference type="GeneTree" id="ENSGT00390000016547"/>
<dbReference type="Pfam" id="PF14713">
    <property type="entry name" value="DUF4464"/>
    <property type="match status" value="1"/>
</dbReference>
<accession>A0A3Q2XR51</accession>
<dbReference type="GO" id="GO:0005737">
    <property type="term" value="C:cytoplasm"/>
    <property type="evidence" value="ECO:0007669"/>
    <property type="project" value="UniProtKB-SubCell"/>
</dbReference>
<dbReference type="GO" id="GO:0005634">
    <property type="term" value="C:nucleus"/>
    <property type="evidence" value="ECO:0007669"/>
    <property type="project" value="UniProtKB-SubCell"/>
</dbReference>